<dbReference type="PRINTS" id="PR00419">
    <property type="entry name" value="ADXRDTASE"/>
</dbReference>
<comment type="caution">
    <text evidence="1">The sequence shown here is derived from an EMBL/GenBank/DDBJ whole genome shotgun (WGS) entry which is preliminary data.</text>
</comment>
<gene>
    <name evidence="1" type="ORF">CYMTET_53460</name>
</gene>
<keyword evidence="2" id="KW-1185">Reference proteome</keyword>
<dbReference type="PANTHER" id="PTHR16128:SF5">
    <property type="entry name" value="FAD_NAD(P)-BINDING OXIDOREDUCTASE FAMILY PROTEIN"/>
    <property type="match status" value="1"/>
</dbReference>
<dbReference type="AlphaFoldDB" id="A0AAE0BGU6"/>
<dbReference type="InterPro" id="IPR036188">
    <property type="entry name" value="FAD/NAD-bd_sf"/>
</dbReference>
<dbReference type="SUPFAM" id="SSF51905">
    <property type="entry name" value="FAD/NAD(P)-binding domain"/>
    <property type="match status" value="1"/>
</dbReference>
<dbReference type="Proteomes" id="UP001190700">
    <property type="component" value="Unassembled WGS sequence"/>
</dbReference>
<dbReference type="Gene3D" id="3.50.50.60">
    <property type="entry name" value="FAD/NAD(P)-binding domain"/>
    <property type="match status" value="1"/>
</dbReference>
<name>A0AAE0BGU6_9CHLO</name>
<reference evidence="1 2" key="1">
    <citation type="journal article" date="2015" name="Genome Biol. Evol.">
        <title>Comparative Genomics of a Bacterivorous Green Alga Reveals Evolutionary Causalities and Consequences of Phago-Mixotrophic Mode of Nutrition.</title>
        <authorList>
            <person name="Burns J.A."/>
            <person name="Paasch A."/>
            <person name="Narechania A."/>
            <person name="Kim E."/>
        </authorList>
    </citation>
    <scope>NUCLEOTIDE SEQUENCE [LARGE SCALE GENOMIC DNA]</scope>
    <source>
        <strain evidence="1 2">PLY_AMNH</strain>
    </source>
</reference>
<dbReference type="PANTHER" id="PTHR16128">
    <property type="entry name" value="FAD/NAD(P)-BINDING OXIDOREDUCTASE FAMILY PROTEIN"/>
    <property type="match status" value="1"/>
</dbReference>
<accession>A0AAE0BGU6</accession>
<dbReference type="Pfam" id="PF13450">
    <property type="entry name" value="NAD_binding_8"/>
    <property type="match status" value="1"/>
</dbReference>
<organism evidence="1 2">
    <name type="scientific">Cymbomonas tetramitiformis</name>
    <dbReference type="NCBI Taxonomy" id="36881"/>
    <lineage>
        <taxon>Eukaryota</taxon>
        <taxon>Viridiplantae</taxon>
        <taxon>Chlorophyta</taxon>
        <taxon>Pyramimonadophyceae</taxon>
        <taxon>Pyramimonadales</taxon>
        <taxon>Pyramimonadaceae</taxon>
        <taxon>Cymbomonas</taxon>
    </lineage>
</organism>
<protein>
    <submittedName>
        <fullName evidence="1">Uncharacterized protein</fullName>
    </submittedName>
</protein>
<sequence length="163" mass="17737">MGESAAVSLLERHLLFEERAFDAFSEISFAVDNGCARSIKVSDFPRLVREFKDCIKVSDSGDVLESYIESIVNELQNGGVTTLSYEDFKAYFNFLQDRIRFASARVAVIGAGASGLSCANFLANEGIHCTVFEREQGVGGRMATRRYDTGQPGASCPTALGID</sequence>
<dbReference type="EMBL" id="LGRX02035056">
    <property type="protein sequence ID" value="KAK3236398.1"/>
    <property type="molecule type" value="Genomic_DNA"/>
</dbReference>
<evidence type="ECO:0000313" key="1">
    <source>
        <dbReference type="EMBL" id="KAK3236398.1"/>
    </source>
</evidence>
<proteinExistence type="predicted"/>
<evidence type="ECO:0000313" key="2">
    <source>
        <dbReference type="Proteomes" id="UP001190700"/>
    </source>
</evidence>